<name>A0A510J9H5_9FUSO</name>
<dbReference type="InterPro" id="IPR002745">
    <property type="entry name" value="Ptrans_KptA/Tpt1"/>
</dbReference>
<reference evidence="6 7" key="1">
    <citation type="submission" date="2019-07" db="EMBL/GenBank/DDBJ databases">
        <title>Complete Genome Sequence of Leptotrichia goodfellowii Strain JCM 16774.</title>
        <authorList>
            <person name="Watanabe S."/>
            <person name="Cui L."/>
        </authorList>
    </citation>
    <scope>NUCLEOTIDE SEQUENCE [LARGE SCALE GENOMIC DNA]</scope>
    <source>
        <strain evidence="6 7">JCM16774</strain>
    </source>
</reference>
<keyword evidence="3 5" id="KW-0520">NAD</keyword>
<evidence type="ECO:0000256" key="5">
    <source>
        <dbReference type="HAMAP-Rule" id="MF_00299"/>
    </source>
</evidence>
<evidence type="ECO:0000256" key="1">
    <source>
        <dbReference type="ARBA" id="ARBA00009836"/>
    </source>
</evidence>
<accession>A0A510J9H5</accession>
<dbReference type="Pfam" id="PF01885">
    <property type="entry name" value="PTS_2-RNA"/>
    <property type="match status" value="1"/>
</dbReference>
<dbReference type="Gene3D" id="3.20.170.30">
    <property type="match status" value="1"/>
</dbReference>
<dbReference type="PANTHER" id="PTHR12684:SF2">
    <property type="entry name" value="TRNA 2'-PHOSPHOTRANSFERASE 1"/>
    <property type="match status" value="1"/>
</dbReference>
<sequence>MAKHKDENVKLGRFISYILRHHPEAVNLELDENGWADTEELINKINLSGSAIDFAKLNEIVKTNDKKRYEFSDDYKKIRACQGHSINVNLNLKPVKPPQYLYHGTALKNVEIIKKEGLRKISRQYVHLSIDYETAYNVGKRHGKPYIIKVESGKMYDNGHVFYLSKNKVWLSEDINSEYLIFE</sequence>
<evidence type="ECO:0000313" key="7">
    <source>
        <dbReference type="Proteomes" id="UP000321606"/>
    </source>
</evidence>
<dbReference type="RefSeq" id="WP_026737383.1">
    <property type="nucleotide sequence ID" value="NZ_AP019822.1"/>
</dbReference>
<evidence type="ECO:0000256" key="2">
    <source>
        <dbReference type="ARBA" id="ARBA00022679"/>
    </source>
</evidence>
<dbReference type="STRING" id="714315.GCA_000516535_00883"/>
<dbReference type="Gene3D" id="1.10.10.970">
    <property type="entry name" value="RNA 2'-phosphotransferase, Tpt1/KptA family, N-terminal domain"/>
    <property type="match status" value="1"/>
</dbReference>
<dbReference type="InterPro" id="IPR042081">
    <property type="entry name" value="RNA_2'-PTrans_C"/>
</dbReference>
<dbReference type="GO" id="GO:0003950">
    <property type="term" value="F:NAD+ poly-ADP-ribosyltransferase activity"/>
    <property type="evidence" value="ECO:0007669"/>
    <property type="project" value="InterPro"/>
</dbReference>
<dbReference type="GO" id="GO:0006388">
    <property type="term" value="P:tRNA splicing, via endonucleolytic cleavage and ligation"/>
    <property type="evidence" value="ECO:0007669"/>
    <property type="project" value="UniProtKB-UniRule"/>
</dbReference>
<dbReference type="PANTHER" id="PTHR12684">
    <property type="entry name" value="PUTATIVE PHOSPHOTRANSFERASE"/>
    <property type="match status" value="1"/>
</dbReference>
<comment type="function">
    <text evidence="4 5">Removes the 2'-phosphate from RNA via an intermediate in which the phosphate is ADP-ribosylated by NAD followed by a presumed transesterification to release the RNA and generate ADP-ribose 1''-2''-cyclic phosphate (APPR&gt;P). May function as an ADP-ribosylase.</text>
</comment>
<protein>
    <recommendedName>
        <fullName evidence="5">Probable RNA 2'-phosphotransferase</fullName>
        <ecNumber evidence="5">2.7.1.-</ecNumber>
    </recommendedName>
</protein>
<evidence type="ECO:0000313" key="6">
    <source>
        <dbReference type="EMBL" id="BBM35960.1"/>
    </source>
</evidence>
<dbReference type="GO" id="GO:0000215">
    <property type="term" value="F:tRNA 2'-phosphotransferase activity"/>
    <property type="evidence" value="ECO:0007669"/>
    <property type="project" value="TreeGrafter"/>
</dbReference>
<dbReference type="EMBL" id="AP019822">
    <property type="protein sequence ID" value="BBM35960.1"/>
    <property type="molecule type" value="Genomic_DNA"/>
</dbReference>
<evidence type="ECO:0000256" key="4">
    <source>
        <dbReference type="ARBA" id="ARBA00025212"/>
    </source>
</evidence>
<dbReference type="Proteomes" id="UP000321606">
    <property type="component" value="Chromosome"/>
</dbReference>
<organism evidence="6 7">
    <name type="scientific">Pseudoleptotrichia goodfellowii</name>
    <dbReference type="NCBI Taxonomy" id="157692"/>
    <lineage>
        <taxon>Bacteria</taxon>
        <taxon>Fusobacteriati</taxon>
        <taxon>Fusobacteriota</taxon>
        <taxon>Fusobacteriia</taxon>
        <taxon>Fusobacteriales</taxon>
        <taxon>Leptotrichiaceae</taxon>
        <taxon>Pseudoleptotrichia</taxon>
    </lineage>
</organism>
<proteinExistence type="inferred from homology"/>
<dbReference type="HAMAP" id="MF_00299">
    <property type="entry name" value="KptA"/>
    <property type="match status" value="1"/>
</dbReference>
<evidence type="ECO:0000256" key="3">
    <source>
        <dbReference type="ARBA" id="ARBA00023027"/>
    </source>
</evidence>
<dbReference type="KEGG" id="lgo:JCM16774_0891"/>
<dbReference type="OrthoDB" id="4537997at2"/>
<dbReference type="SUPFAM" id="SSF56399">
    <property type="entry name" value="ADP-ribosylation"/>
    <property type="match status" value="1"/>
</dbReference>
<keyword evidence="2 5" id="KW-0808">Transferase</keyword>
<dbReference type="InterPro" id="IPR022928">
    <property type="entry name" value="RNA_2'-PTrans_KptA"/>
</dbReference>
<dbReference type="InterPro" id="IPR042080">
    <property type="entry name" value="RNA_2'-PTrans_N"/>
</dbReference>
<dbReference type="AlphaFoldDB" id="A0A510J9H5"/>
<comment type="similarity">
    <text evidence="1 5">Belongs to the KptA/TPT1 family.</text>
</comment>
<gene>
    <name evidence="5" type="primary">kptA</name>
    <name evidence="6" type="ORF">JCM16774_0891</name>
</gene>
<dbReference type="EC" id="2.7.1.-" evidence="5"/>